<comment type="subcellular location">
    <subcellularLocation>
        <location evidence="1">Cell membrane</location>
        <topology evidence="1">Multi-pass membrane protein</topology>
    </subcellularLocation>
</comment>
<organism evidence="7 8">
    <name type="scientific">candidate division WS5 bacterium</name>
    <dbReference type="NCBI Taxonomy" id="2093353"/>
    <lineage>
        <taxon>Bacteria</taxon>
        <taxon>candidate division WS5</taxon>
    </lineage>
</organism>
<evidence type="ECO:0000256" key="1">
    <source>
        <dbReference type="ARBA" id="ARBA00004651"/>
    </source>
</evidence>
<comment type="caution">
    <text evidence="7">The sequence shown here is derived from an EMBL/GenBank/DDBJ whole genome shotgun (WGS) entry which is preliminary data.</text>
</comment>
<evidence type="ECO:0000256" key="5">
    <source>
        <dbReference type="ARBA" id="ARBA00023136"/>
    </source>
</evidence>
<feature type="transmembrane region" description="Helical" evidence="6">
    <location>
        <begin position="310"/>
        <end position="327"/>
    </location>
</feature>
<keyword evidence="4 6" id="KW-1133">Transmembrane helix</keyword>
<accession>A0A419DBR0</accession>
<reference evidence="7 8" key="1">
    <citation type="journal article" date="2017" name="ISME J.">
        <title>Energy and carbon metabolisms in a deep terrestrial subsurface fluid microbial community.</title>
        <authorList>
            <person name="Momper L."/>
            <person name="Jungbluth S.P."/>
            <person name="Lee M.D."/>
            <person name="Amend J.P."/>
        </authorList>
    </citation>
    <scope>NUCLEOTIDE SEQUENCE [LARGE SCALE GENOMIC DNA]</scope>
    <source>
        <strain evidence="7">SURF_29</strain>
    </source>
</reference>
<keyword evidence="3 6" id="KW-0812">Transmembrane</keyword>
<dbReference type="PANTHER" id="PTHR30250">
    <property type="entry name" value="PST FAMILY PREDICTED COLANIC ACID TRANSPORTER"/>
    <property type="match status" value="1"/>
</dbReference>
<gene>
    <name evidence="7" type="ORF">C4544_05005</name>
</gene>
<feature type="transmembrane region" description="Helical" evidence="6">
    <location>
        <begin position="131"/>
        <end position="150"/>
    </location>
</feature>
<feature type="transmembrane region" description="Helical" evidence="6">
    <location>
        <begin position="97"/>
        <end position="119"/>
    </location>
</feature>
<proteinExistence type="predicted"/>
<feature type="transmembrane region" description="Helical" evidence="6">
    <location>
        <begin position="397"/>
        <end position="418"/>
    </location>
</feature>
<feature type="transmembrane region" description="Helical" evidence="6">
    <location>
        <begin position="347"/>
        <end position="366"/>
    </location>
</feature>
<keyword evidence="5 6" id="KW-0472">Membrane</keyword>
<feature type="transmembrane region" description="Helical" evidence="6">
    <location>
        <begin position="20"/>
        <end position="41"/>
    </location>
</feature>
<name>A0A419DBR0_9BACT</name>
<evidence type="ECO:0000313" key="7">
    <source>
        <dbReference type="EMBL" id="RJO60534.1"/>
    </source>
</evidence>
<evidence type="ECO:0000256" key="4">
    <source>
        <dbReference type="ARBA" id="ARBA00022989"/>
    </source>
</evidence>
<protein>
    <recommendedName>
        <fullName evidence="9">Polysaccharide biosynthesis protein</fullName>
    </recommendedName>
</protein>
<feature type="transmembrane region" description="Helical" evidence="6">
    <location>
        <begin position="162"/>
        <end position="180"/>
    </location>
</feature>
<feature type="transmembrane region" description="Helical" evidence="6">
    <location>
        <begin position="267"/>
        <end position="290"/>
    </location>
</feature>
<feature type="transmembrane region" description="Helical" evidence="6">
    <location>
        <begin position="373"/>
        <end position="391"/>
    </location>
</feature>
<dbReference type="AlphaFoldDB" id="A0A419DBR0"/>
<dbReference type="InterPro" id="IPR002797">
    <property type="entry name" value="Polysacc_synth"/>
</dbReference>
<evidence type="ECO:0000256" key="2">
    <source>
        <dbReference type="ARBA" id="ARBA00022475"/>
    </source>
</evidence>
<feature type="transmembrane region" description="Helical" evidence="6">
    <location>
        <begin position="237"/>
        <end position="261"/>
    </location>
</feature>
<dbReference type="Proteomes" id="UP000285655">
    <property type="component" value="Unassembled WGS sequence"/>
</dbReference>
<evidence type="ECO:0000313" key="8">
    <source>
        <dbReference type="Proteomes" id="UP000285655"/>
    </source>
</evidence>
<dbReference type="PANTHER" id="PTHR30250:SF11">
    <property type="entry name" value="O-ANTIGEN TRANSPORTER-RELATED"/>
    <property type="match status" value="1"/>
</dbReference>
<keyword evidence="2" id="KW-1003">Cell membrane</keyword>
<evidence type="ECO:0000256" key="6">
    <source>
        <dbReference type="SAM" id="Phobius"/>
    </source>
</evidence>
<dbReference type="GO" id="GO:0005886">
    <property type="term" value="C:plasma membrane"/>
    <property type="evidence" value="ECO:0007669"/>
    <property type="project" value="UniProtKB-SubCell"/>
</dbReference>
<feature type="transmembrane region" description="Helical" evidence="6">
    <location>
        <begin position="56"/>
        <end position="76"/>
    </location>
</feature>
<dbReference type="Pfam" id="PF01943">
    <property type="entry name" value="Polysacc_synt"/>
    <property type="match status" value="1"/>
</dbReference>
<dbReference type="EMBL" id="QZJW01000044">
    <property type="protein sequence ID" value="RJO60534.1"/>
    <property type="molecule type" value="Genomic_DNA"/>
</dbReference>
<feature type="transmembrane region" description="Helical" evidence="6">
    <location>
        <begin position="186"/>
        <end position="205"/>
    </location>
</feature>
<evidence type="ECO:0000256" key="3">
    <source>
        <dbReference type="ARBA" id="ARBA00022692"/>
    </source>
</evidence>
<dbReference type="InterPro" id="IPR050833">
    <property type="entry name" value="Poly_Biosynth_Transport"/>
</dbReference>
<sequence>MNETKSLSKSIQTILKDNFIQNNIVFFFGSLIVSALNYLYYPVLGRVMNVEDFGEVQAIISILLQTSIIFAVFSYLKINILTNYKNEEEKKDVLLALEKIALILSGVIFLFILASSVFLKEFLHFQSFYPFVALAFLLPLSVPLTFRNAYMISEKKFSKSSVAGAMSAVGKTVFTLMFIYLGFRTLGAVTGLILSQIVAILYLSYQKNGNFSLIPISALKSSMRSAKTLKKEIKKGFFILIILVSATFFFTSDVIFVRIFFSSTESGLYSGIATVARIIYFVTGSVSVVLLSSVKVGERAKNIKILKRSFSLILMLGGGCLAAFSLFPDFVIDTLIGSKFVVYSGLLPWLSLSLFLTAILNLLFVYHIALQRYMISIFVLAGVLMIFLLSVLNHDTITAVIFNFIISNIFVFVLLFGWEALKELKKNGSKTNLNNNPPL</sequence>
<evidence type="ECO:0008006" key="9">
    <source>
        <dbReference type="Google" id="ProtNLM"/>
    </source>
</evidence>